<proteinExistence type="predicted"/>
<comment type="caution">
    <text evidence="1">The sequence shown here is derived from an EMBL/GenBank/DDBJ whole genome shotgun (WGS) entry which is preliminary data.</text>
</comment>
<gene>
    <name evidence="1" type="ORF">LCGC14_1043320</name>
</gene>
<reference evidence="1" key="1">
    <citation type="journal article" date="2015" name="Nature">
        <title>Complex archaea that bridge the gap between prokaryotes and eukaryotes.</title>
        <authorList>
            <person name="Spang A."/>
            <person name="Saw J.H."/>
            <person name="Jorgensen S.L."/>
            <person name="Zaremba-Niedzwiedzka K."/>
            <person name="Martijn J."/>
            <person name="Lind A.E."/>
            <person name="van Eijk R."/>
            <person name="Schleper C."/>
            <person name="Guy L."/>
            <person name="Ettema T.J."/>
        </authorList>
    </citation>
    <scope>NUCLEOTIDE SEQUENCE</scope>
</reference>
<organism evidence="1">
    <name type="scientific">marine sediment metagenome</name>
    <dbReference type="NCBI Taxonomy" id="412755"/>
    <lineage>
        <taxon>unclassified sequences</taxon>
        <taxon>metagenomes</taxon>
        <taxon>ecological metagenomes</taxon>
    </lineage>
</organism>
<accession>A0A0F9QXE5</accession>
<dbReference type="EMBL" id="LAZR01004308">
    <property type="protein sequence ID" value="KKN09773.1"/>
    <property type="molecule type" value="Genomic_DNA"/>
</dbReference>
<sequence>MAVAVAPGTHLYPGYVTVGKRDSNGYFQGQIADPDTPGTDVTSSAMKLENITAFDPGTDTKPTITITGGQQTLGKVRLPASELSTPTFTLTEFDEAFHALFVGNYTNDAAYNTARVIRPLNAYQEDFIDCFVRFHIRRTHRTSTSFVQYWDIYTYLNAVIEQTSGPAVTEQTGNATNPGNIGYSLNLSPSTRDITGELLSGMTLGAQDDKDVALVHRSLLPLQTTVYNADGIEVVFTLGFRPSTTDATGAIGNNYTLNGVQASVTSVVVATGVVTISAAGSSADIAIVDGTTEWTAI</sequence>
<evidence type="ECO:0000313" key="1">
    <source>
        <dbReference type="EMBL" id="KKN09773.1"/>
    </source>
</evidence>
<protein>
    <submittedName>
        <fullName evidence="1">Uncharacterized protein</fullName>
    </submittedName>
</protein>
<dbReference type="AlphaFoldDB" id="A0A0F9QXE5"/>
<name>A0A0F9QXE5_9ZZZZ</name>